<dbReference type="EMBL" id="LAZR01053258">
    <property type="protein sequence ID" value="KKK81139.1"/>
    <property type="molecule type" value="Genomic_DNA"/>
</dbReference>
<sequence>MRELTLTERAIVKLNHITLTLHYKEFRRRLDRLVSRMNGQRDYHRASKQKIFDCIRGGIR</sequence>
<comment type="caution">
    <text evidence="1">The sequence shown here is derived from an EMBL/GenBank/DDBJ whole genome shotgun (WGS) entry which is preliminary data.</text>
</comment>
<accession>A0A0F9ARP8</accession>
<gene>
    <name evidence="1" type="ORF">LCGC14_2816460</name>
</gene>
<dbReference type="AlphaFoldDB" id="A0A0F9ARP8"/>
<evidence type="ECO:0000313" key="1">
    <source>
        <dbReference type="EMBL" id="KKK81139.1"/>
    </source>
</evidence>
<protein>
    <submittedName>
        <fullName evidence="1">Uncharacterized protein</fullName>
    </submittedName>
</protein>
<name>A0A0F9ARP8_9ZZZZ</name>
<organism evidence="1">
    <name type="scientific">marine sediment metagenome</name>
    <dbReference type="NCBI Taxonomy" id="412755"/>
    <lineage>
        <taxon>unclassified sequences</taxon>
        <taxon>metagenomes</taxon>
        <taxon>ecological metagenomes</taxon>
    </lineage>
</organism>
<proteinExistence type="predicted"/>
<reference evidence="1" key="1">
    <citation type="journal article" date="2015" name="Nature">
        <title>Complex archaea that bridge the gap between prokaryotes and eukaryotes.</title>
        <authorList>
            <person name="Spang A."/>
            <person name="Saw J.H."/>
            <person name="Jorgensen S.L."/>
            <person name="Zaremba-Niedzwiedzka K."/>
            <person name="Martijn J."/>
            <person name="Lind A.E."/>
            <person name="van Eijk R."/>
            <person name="Schleper C."/>
            <person name="Guy L."/>
            <person name="Ettema T.J."/>
        </authorList>
    </citation>
    <scope>NUCLEOTIDE SEQUENCE</scope>
</reference>